<dbReference type="PROSITE" id="PS50268">
    <property type="entry name" value="CADHERIN_2"/>
    <property type="match status" value="1"/>
</dbReference>
<proteinExistence type="predicted"/>
<dbReference type="Gene3D" id="2.60.40.2810">
    <property type="match status" value="5"/>
</dbReference>
<keyword evidence="3" id="KW-1185">Reference proteome</keyword>
<dbReference type="NCBIfam" id="NF012211">
    <property type="entry name" value="tand_rpt_95"/>
    <property type="match status" value="21"/>
</dbReference>
<dbReference type="PROSITE" id="PS00330">
    <property type="entry name" value="HEMOLYSIN_CALCIUM"/>
    <property type="match status" value="1"/>
</dbReference>
<evidence type="ECO:0000313" key="2">
    <source>
        <dbReference type="EMBL" id="MFD0916458.1"/>
    </source>
</evidence>
<dbReference type="InterPro" id="IPR018511">
    <property type="entry name" value="Hemolysin-typ_Ca-bd_CS"/>
</dbReference>
<protein>
    <submittedName>
        <fullName evidence="2">Ig-like domain-containing protein</fullName>
    </submittedName>
</protein>
<organism evidence="2 3">
    <name type="scientific">Pseudahrensia aquimaris</name>
    <dbReference type="NCBI Taxonomy" id="744461"/>
    <lineage>
        <taxon>Bacteria</taxon>
        <taxon>Pseudomonadati</taxon>
        <taxon>Pseudomonadota</taxon>
        <taxon>Alphaproteobacteria</taxon>
        <taxon>Hyphomicrobiales</taxon>
        <taxon>Ahrensiaceae</taxon>
        <taxon>Pseudahrensia</taxon>
    </lineage>
</organism>
<sequence length="2113" mass="217363">EDGFTGDATFDYTVEDEDGLTDTGSVTVAVSDNTVDAIDDDIGTRQDTPVTIPVLDNDVDPDGDTFEVTDFDTTTANGGTVTQNADGELVYTPAPGFSGSDTFEYTITDAKGNTDTATVSVHVDENTTNAVNDERETDFDTPITIDVLGNDNDPEGDTFEVSDFDATSANGGTITENADGTLTYTPAAGFEGTDTFEYTITDSMGATDTATVTVTVGESELPPVAEDDQAALDAPGGSVTIDVLANDDDPDGNNANLTVTDFDATTPNGGTVTQNADGTLEYTGAPGFEGTDTFEYTITDEDGLTDTATVTIVVDAAPVPPVAEDDTAANPGTGGSVTIDVLANDDDPDGDNANLTVTDFDMTTPNGGTVTQNADGTLEYTPAPGFTGGDTFEYTITDEDGLTSTATVVITPVESTVDAVDDNTTTDANMPVSIDVLGNDTDPDGDTFEVTDFDMTTANGGTVTENADGTLEYTPAADFIGTDTFEYTITDETGVTDTATVTVTVEQPNDTDAVDDTAETTPSTPVVIDVLANDVDAQGDSQSVQSFTNGANGTVAQNAAGELVYIPNAGFEGTDTFTYTVVDAQGATDTATVTVTVAADNDTNAVDDAETTNVDTPVTIDVLANDTDDQGDAQTIQSFDMTSAEGGMIAQNANGELVYIPPAGFVGTDTFEYTVVDAEGATDTATVTVTVEQPNTTDAVDDAATTTPGTMVMIDVLANDVDDEGDIQTITSFDGTSANGGTVLRTGDGQLVYIPAAGFQGEDTFTYTITDARGATDTATVTVTVGEPNSTNAVDDAAETMVDVPVTIDVLANDTDDQGDAQSIQSFDMTSANGGMVAQNANGELVYIPPAGFMGTDTFEYTVVDDDGATDTATVTVTVGEPNDTNAVDDDATTTVGVPVTIDVLANDTDDQGDAQTIQSFDMTSANGGMVAQNANGELVYIPPAGFTGTDTFEYTVIDERGETDTATVTVTVGVINDTNAVDDADTTALNTPVTIDVLANDTDDQGDAQSIDSFDMTSANGGMVLQTGDGQLVYIPATGFTGTDTFEYTVIDAQGATDTATVTVTVEAPTNNPPVGKDDMADTPQGTPVVIDVLANDSDPDGDPIMVMMVGTAQNGTVVLNDDGTVTYTPNDGFTGMDSFTYVLKDDQGGSDVVNVMVNVEPDNNDPDAVDDATVNTGLPQFIDVLTNDSDPDMDPLTIIGTTPPSNGSVIVTMDGQIVYIPNPGYTGPDEFTYTISDGKGGTDTATVTITGDDNDTTANDDADTTNINTPVTIDVLANDTDDQGDAQMIQSFDPTSANGGTVAQGANGQLVYIPPTGFTGTDTFEYVVVDDQGATDTATVTVTVVDPTPNDTTANDDADTTNINTPVTIDVLANDTDDQGDAQMIQSFDPTSANGGTVAQGANGQLVYIPPTGFTGTDTFEYVVVDDQGATDTATVTVTVVDPTPNDTTANNDVATTDSGTPVSIDVLANDTDDQGDAQMIQSFDPTSANGGTVTQGANGELVYTPAAGFTGTDTFTYVVVDDQGATDTATVTVTVNNQKPDAVDDVATTGEGDPVEIMVLMNDSDPEGDPLSIVSLGTPANGTVAIGPNGKPIYTPNPGFTGMDTFTYTITDGNGGFSTAEVKVTVEADPDLPPVAVDDAATTPSGTPVAIDVLVNDNDPDGGMVTVTSVTNGANGTVTIGADGRPVYTPNAGFTGTDTFTYVITDDEGETDTATVTVTVENQDPDAVDDTATTTEGDPVSIMVLMNDNDPEGQDLTIIGTTNGSNGMVTIGADGKPVYTPNAGFTGTDTFTYTISDGNGGTDTATVTVTINPDPNRPPDAVDDVADASDGTPIMIDVLGNDSDPDGDPLMIIGTTQPGKGTIIVQANGMILYTPNAGATGTDTFTYTIKDGNGGEDTATVTVDLGPDPAPNVDPVAVDDMKTVDLGDPIVIDVLENDTDADGDPLEVINVTDGTNGTVTINADGTVTYTPNDPNFTGMDMFTYTISDGNGGTDTAVVKVTIEDDEPNMIMGTEGNDKLIKGTDGDDLILGKGGHDCIEVSNGDDILDGGKGFDLVTFGSGSSSDYTFEANSDGTVTVVGDTGTDLLIDIESVYFEESKEWFKIEDLVDH</sequence>
<dbReference type="Gene3D" id="2.60.40.3440">
    <property type="match status" value="16"/>
</dbReference>
<dbReference type="InterPro" id="IPR002126">
    <property type="entry name" value="Cadherin-like_dom"/>
</dbReference>
<feature type="non-terminal residue" evidence="2">
    <location>
        <position position="1"/>
    </location>
</feature>
<evidence type="ECO:0000259" key="1">
    <source>
        <dbReference type="PROSITE" id="PS50268"/>
    </source>
</evidence>
<comment type="caution">
    <text evidence="2">The sequence shown here is derived from an EMBL/GenBank/DDBJ whole genome shotgun (WGS) entry which is preliminary data.</text>
</comment>
<dbReference type="PANTHER" id="PTHR34720">
    <property type="entry name" value="MICROCYSTIN DEPENDENT PROTEIN"/>
    <property type="match status" value="1"/>
</dbReference>
<feature type="domain" description="Cadherin" evidence="1">
    <location>
        <begin position="411"/>
        <end position="527"/>
    </location>
</feature>
<dbReference type="InterPro" id="IPR011049">
    <property type="entry name" value="Serralysin-like_metalloprot_C"/>
</dbReference>
<dbReference type="RefSeq" id="WP_377212312.1">
    <property type="nucleotide sequence ID" value="NZ_JBHTJV010000005.1"/>
</dbReference>
<gene>
    <name evidence="2" type="ORF">ACFQ14_08570</name>
</gene>
<name>A0ABW3FG61_9HYPH</name>
<dbReference type="EMBL" id="JBHTJV010000005">
    <property type="protein sequence ID" value="MFD0916458.1"/>
    <property type="molecule type" value="Genomic_DNA"/>
</dbReference>
<dbReference type="Pfam" id="PF17963">
    <property type="entry name" value="Big_9"/>
    <property type="match status" value="21"/>
</dbReference>
<accession>A0ABW3FG61</accession>
<dbReference type="PANTHER" id="PTHR34720:SF9">
    <property type="entry name" value="BLR4714 PROTEIN"/>
    <property type="match status" value="1"/>
</dbReference>
<evidence type="ECO:0000313" key="3">
    <source>
        <dbReference type="Proteomes" id="UP001597101"/>
    </source>
</evidence>
<reference evidence="3" key="1">
    <citation type="journal article" date="2019" name="Int. J. Syst. Evol. Microbiol.">
        <title>The Global Catalogue of Microorganisms (GCM) 10K type strain sequencing project: providing services to taxonomists for standard genome sequencing and annotation.</title>
        <authorList>
            <consortium name="The Broad Institute Genomics Platform"/>
            <consortium name="The Broad Institute Genome Sequencing Center for Infectious Disease"/>
            <person name="Wu L."/>
            <person name="Ma J."/>
        </authorList>
    </citation>
    <scope>NUCLEOTIDE SEQUENCE [LARGE SCALE GENOMIC DNA]</scope>
    <source>
        <strain evidence="3">CCUG 60023</strain>
    </source>
</reference>
<dbReference type="SUPFAM" id="SSF51120">
    <property type="entry name" value="beta-Roll"/>
    <property type="match status" value="1"/>
</dbReference>
<dbReference type="Proteomes" id="UP001597101">
    <property type="component" value="Unassembled WGS sequence"/>
</dbReference>